<feature type="transmembrane region" description="Helical" evidence="1">
    <location>
        <begin position="35"/>
        <end position="58"/>
    </location>
</feature>
<name>A0A504Y6E1_FASGI</name>
<keyword evidence="3" id="KW-1185">Reference proteome</keyword>
<keyword evidence="1" id="KW-0812">Transmembrane</keyword>
<accession>A0A504Y6E1</accession>
<dbReference type="EMBL" id="SUNJ01015353">
    <property type="protein sequence ID" value="TPP55795.1"/>
    <property type="molecule type" value="Genomic_DNA"/>
</dbReference>
<keyword evidence="1" id="KW-1133">Transmembrane helix</keyword>
<evidence type="ECO:0000313" key="2">
    <source>
        <dbReference type="EMBL" id="TPP55795.1"/>
    </source>
</evidence>
<sequence length="402" mass="46909">MVNFILNQTTALSRFSRTSIGRGINGIRFHTRKKFILANSILFICSVWFITLLFFGIWSTYPRTPRQEHGVCKLPVATYIAPPYWNQTHMNLLPKLSDIYLPPASKRRFLFRKLGKIPHSNLSRSIFEPLMDQLDWNKTKQLLSTFTSLMFEHGLGNRFFLTGTSLVGSIRHHDLIPWESEIQVYVDVSNQEFVRDLLERLGSCCRFKRGFYMDYLYTNEFGIVDRKEHEEVEPSVHSATHLFCIEIGYYAHGYYTVSRMTTKREETRTWPVEIVFPLYLRPFGSLWLPTPRDAWTYLWIDGYDISRCLPGTYWLEHLSVDSLPSIPCLLLKDTYAFVVLPNETSKNVYTERVMHVTSERLVMETRFRSPQVLQEICVAACKLITFGKIILREKSTGAKIPV</sequence>
<gene>
    <name evidence="2" type="ORF">FGIG_04119</name>
</gene>
<evidence type="ECO:0000256" key="1">
    <source>
        <dbReference type="SAM" id="Phobius"/>
    </source>
</evidence>
<dbReference type="OrthoDB" id="6275496at2759"/>
<comment type="caution">
    <text evidence="2">The sequence shown here is derived from an EMBL/GenBank/DDBJ whole genome shotgun (WGS) entry which is preliminary data.</text>
</comment>
<organism evidence="2 3">
    <name type="scientific">Fasciola gigantica</name>
    <name type="common">Giant liver fluke</name>
    <dbReference type="NCBI Taxonomy" id="46835"/>
    <lineage>
        <taxon>Eukaryota</taxon>
        <taxon>Metazoa</taxon>
        <taxon>Spiralia</taxon>
        <taxon>Lophotrochozoa</taxon>
        <taxon>Platyhelminthes</taxon>
        <taxon>Trematoda</taxon>
        <taxon>Digenea</taxon>
        <taxon>Plagiorchiida</taxon>
        <taxon>Echinostomata</taxon>
        <taxon>Echinostomatoidea</taxon>
        <taxon>Fasciolidae</taxon>
        <taxon>Fasciola</taxon>
    </lineage>
</organism>
<dbReference type="AlphaFoldDB" id="A0A504Y6E1"/>
<keyword evidence="1" id="KW-0472">Membrane</keyword>
<evidence type="ECO:0000313" key="3">
    <source>
        <dbReference type="Proteomes" id="UP000316759"/>
    </source>
</evidence>
<protein>
    <submittedName>
        <fullName evidence="2">Uncharacterized protein</fullName>
    </submittedName>
</protein>
<proteinExistence type="predicted"/>
<dbReference type="Proteomes" id="UP000316759">
    <property type="component" value="Unassembled WGS sequence"/>
</dbReference>
<reference evidence="2 3" key="1">
    <citation type="submission" date="2019-04" db="EMBL/GenBank/DDBJ databases">
        <title>Annotation for the trematode Fasciola gigantica.</title>
        <authorList>
            <person name="Choi Y.-J."/>
        </authorList>
    </citation>
    <scope>NUCLEOTIDE SEQUENCE [LARGE SCALE GENOMIC DNA]</scope>
    <source>
        <strain evidence="2">Uganda_cow_1</strain>
    </source>
</reference>
<dbReference type="STRING" id="46835.A0A504Y6E1"/>